<reference evidence="1" key="1">
    <citation type="journal article" date="2021" name="ISME J.">
        <title>Genomic evolution of the class Acidithiobacillia: deep-branching Proteobacteria living in extreme acidic conditions.</title>
        <authorList>
            <person name="Moya-Beltran A."/>
            <person name="Beard S."/>
            <person name="Rojas-Villalobos C."/>
            <person name="Issotta F."/>
            <person name="Gallardo Y."/>
            <person name="Ulloa R."/>
            <person name="Giaveno A."/>
            <person name="Degli Esposti M."/>
            <person name="Johnson D.B."/>
            <person name="Quatrini R."/>
        </authorList>
    </citation>
    <scope>NUCLEOTIDE SEQUENCE</scope>
    <source>
        <strain evidence="1">VAN18-1</strain>
    </source>
</reference>
<organism evidence="1 2">
    <name type="scientific">Igneacidithiobacillus copahuensis</name>
    <dbReference type="NCBI Taxonomy" id="2724909"/>
    <lineage>
        <taxon>Bacteria</taxon>
        <taxon>Pseudomonadati</taxon>
        <taxon>Pseudomonadota</taxon>
        <taxon>Acidithiobacillia</taxon>
        <taxon>Acidithiobacillales</taxon>
        <taxon>Acidithiobacillaceae</taxon>
        <taxon>Igneacidithiobacillus</taxon>
    </lineage>
</organism>
<evidence type="ECO:0000313" key="2">
    <source>
        <dbReference type="Proteomes" id="UP001197378"/>
    </source>
</evidence>
<dbReference type="EMBL" id="JAAXYO010000012">
    <property type="protein sequence ID" value="MBU2786717.1"/>
    <property type="molecule type" value="Genomic_DNA"/>
</dbReference>
<sequence>MLEKVSAGIAVALLAAVIPNALSLAQPGLPVSLLHQAMDKQSAELAATQAQLQAQDAAKIALNGTMMLGHKLIYLHRVSAYNAVSWQTNSNPAMSACGPTRPNQVALSPDLFFRSNGSTRCGEHVEILLGSGQVVQGVVWDVMNPRYHMAADILMSTVQQALNFGVQRAELRILPKQQPQTVDS</sequence>
<accession>A0AAE2YMH1</accession>
<gene>
    <name evidence="1" type="ORF">HFQ13_00540</name>
</gene>
<comment type="caution">
    <text evidence="1">The sequence shown here is derived from an EMBL/GenBank/DDBJ whole genome shotgun (WGS) entry which is preliminary data.</text>
</comment>
<dbReference type="AlphaFoldDB" id="A0AAE2YMH1"/>
<keyword evidence="2" id="KW-1185">Reference proteome</keyword>
<protein>
    <submittedName>
        <fullName evidence="1">Uncharacterized protein</fullName>
    </submittedName>
</protein>
<dbReference type="CDD" id="cd22784">
    <property type="entry name" value="DPBB_MltA_YuiC-like"/>
    <property type="match status" value="1"/>
</dbReference>
<dbReference type="Proteomes" id="UP001197378">
    <property type="component" value="Unassembled WGS sequence"/>
</dbReference>
<name>A0AAE2YMH1_9PROT</name>
<dbReference type="RefSeq" id="WP_215871324.1">
    <property type="nucleotide sequence ID" value="NZ_JAAXYO010000012.1"/>
</dbReference>
<evidence type="ECO:0000313" key="1">
    <source>
        <dbReference type="EMBL" id="MBU2786717.1"/>
    </source>
</evidence>
<proteinExistence type="predicted"/>